<comment type="caution">
    <text evidence="1">The sequence shown here is derived from an EMBL/GenBank/DDBJ whole genome shotgun (WGS) entry which is preliminary data.</text>
</comment>
<dbReference type="Proteomes" id="UP000196655">
    <property type="component" value="Unassembled WGS sequence"/>
</dbReference>
<dbReference type="EMBL" id="NHON01000044">
    <property type="protein sequence ID" value="OWJ65082.1"/>
    <property type="molecule type" value="Genomic_DNA"/>
</dbReference>
<name>A0A211ZIH4_9PROT</name>
<sequence length="80" mass="8892">MRWKACSVTRAIASSCISWRAGGGLPTTSEIWAERATQSIADSEMMPCSGPPPLPQIRAAKRSRLRIDSRKPRWSSTWFG</sequence>
<accession>A0A211ZIH4</accession>
<keyword evidence="2" id="KW-1185">Reference proteome</keyword>
<proteinExistence type="predicted"/>
<organism evidence="1 2">
    <name type="scientific">Inquilinus limosus</name>
    <dbReference type="NCBI Taxonomy" id="171674"/>
    <lineage>
        <taxon>Bacteria</taxon>
        <taxon>Pseudomonadati</taxon>
        <taxon>Pseudomonadota</taxon>
        <taxon>Alphaproteobacteria</taxon>
        <taxon>Rhodospirillales</taxon>
        <taxon>Rhodospirillaceae</taxon>
        <taxon>Inquilinus</taxon>
    </lineage>
</organism>
<gene>
    <name evidence="1" type="ORF">BWR60_21595</name>
</gene>
<dbReference type="AlphaFoldDB" id="A0A211ZIH4"/>
<evidence type="ECO:0000313" key="2">
    <source>
        <dbReference type="Proteomes" id="UP000196655"/>
    </source>
</evidence>
<protein>
    <submittedName>
        <fullName evidence="1">Uncharacterized protein</fullName>
    </submittedName>
</protein>
<evidence type="ECO:0000313" key="1">
    <source>
        <dbReference type="EMBL" id="OWJ65082.1"/>
    </source>
</evidence>
<reference evidence="2" key="1">
    <citation type="submission" date="2017-05" db="EMBL/GenBank/DDBJ databases">
        <authorList>
            <person name="Macchi M."/>
            <person name="Festa S."/>
            <person name="Coppotelli B.M."/>
            <person name="Morelli I.S."/>
        </authorList>
    </citation>
    <scope>NUCLEOTIDE SEQUENCE [LARGE SCALE GENOMIC DNA]</scope>
    <source>
        <strain evidence="2">I</strain>
    </source>
</reference>